<dbReference type="EMBL" id="FUPS01000014">
    <property type="protein sequence ID" value="SJT00586.1"/>
    <property type="molecule type" value="Genomic_DNA"/>
</dbReference>
<evidence type="ECO:0000313" key="4">
    <source>
        <dbReference type="Proteomes" id="UP000189137"/>
    </source>
</evidence>
<comment type="caution">
    <text evidence="3">The sequence shown here is derived from an EMBL/GenBank/DDBJ whole genome shotgun (WGS) entry which is preliminary data.</text>
</comment>
<feature type="coiled-coil region" evidence="1">
    <location>
        <begin position="330"/>
        <end position="364"/>
    </location>
</feature>
<dbReference type="RefSeq" id="WP_021402203.1">
    <property type="nucleotide sequence ID" value="NZ_CP149699.1"/>
</dbReference>
<protein>
    <submittedName>
        <fullName evidence="3">Uncharacterized protein</fullName>
    </submittedName>
</protein>
<gene>
    <name evidence="3" type="ORF">SAMEA3375112_03407</name>
</gene>
<keyword evidence="1" id="KW-0175">Coiled coil</keyword>
<proteinExistence type="predicted"/>
<dbReference type="AlphaFoldDB" id="A0A9X8WRV1"/>
<dbReference type="Proteomes" id="UP000189137">
    <property type="component" value="Unassembled WGS sequence"/>
</dbReference>
<evidence type="ECO:0000256" key="1">
    <source>
        <dbReference type="SAM" id="Coils"/>
    </source>
</evidence>
<evidence type="ECO:0000313" key="3">
    <source>
        <dbReference type="EMBL" id="SJT00586.1"/>
    </source>
</evidence>
<feature type="region of interest" description="Disordered" evidence="2">
    <location>
        <begin position="440"/>
        <end position="460"/>
    </location>
</feature>
<reference evidence="3 4" key="1">
    <citation type="submission" date="2017-02" db="EMBL/GenBank/DDBJ databases">
        <authorList>
            <consortium name="Pathogen Informatics"/>
        </authorList>
    </citation>
    <scope>NUCLEOTIDE SEQUENCE [LARGE SCALE GENOMIC DNA]</scope>
    <source>
        <strain evidence="3 4">VRECD0157</strain>
    </source>
</reference>
<name>A0A9X8WRV1_CLODI</name>
<organism evidence="3 4">
    <name type="scientific">Clostridioides difficile</name>
    <name type="common">Peptoclostridium difficile</name>
    <dbReference type="NCBI Taxonomy" id="1496"/>
    <lineage>
        <taxon>Bacteria</taxon>
        <taxon>Bacillati</taxon>
        <taxon>Bacillota</taxon>
        <taxon>Clostridia</taxon>
        <taxon>Peptostreptococcales</taxon>
        <taxon>Peptostreptococcaceae</taxon>
        <taxon>Clostridioides</taxon>
    </lineage>
</organism>
<evidence type="ECO:0000256" key="2">
    <source>
        <dbReference type="SAM" id="MobiDB-lite"/>
    </source>
</evidence>
<accession>A0A9X8WRV1</accession>
<sequence>MKVVSIPCGFETFSNEEDDRKLNVKLKILHEGKNLNKTKFNLSTINEAESTLSDIPILGYIKYDEEQNVVDFDEHNMITKVVKDDNGYSIEYKFLERPLGVIPNNTEITYTEEDGKTYLNCTGLIWKHYSNSAYQLLTESKSKSVSMEIAVEDGEVDKADGYYNIKKFSFLGITILGDDVAPGIEGASINTYSNFSKYKKAIYDICKEMYSFKGKEENVLDKKKNDLLSIEEIDTSINSQLKNKMVEVEDPYWGGKYTAREYYLRTILPEEKIAILEDNINYCNYYGVPYSIDGDDVVLDYENRKSYIEEWREKKEGEVIETFSKEDTLKELVLEKFNEKEIEIKNLTEELESLRKFKADKEMEEYKVEVSSVISEFSSLTEDEVKTFKESAIKKEISLEDLRKELSLLDYAKLKENTKKFNSDKGLIVEEAKINFSSTLEDENKDTKSYEQILRKHSNK</sequence>